<dbReference type="Proteomes" id="UP001209570">
    <property type="component" value="Unassembled WGS sequence"/>
</dbReference>
<comment type="caution">
    <text evidence="1">The sequence shown here is derived from an EMBL/GenBank/DDBJ whole genome shotgun (WGS) entry which is preliminary data.</text>
</comment>
<sequence>MGAALIWRRGVKPADDDLEAERRAAQELASSVDPQALAGVDDAALVLVYAHESQRVHLFSRDTQTEELVVAEARHSSDALAATGHVLLRTALDMEAPLAHLAGKMEAWTEQLASIEQHPTRVCFRFPEQPQSLFDCRGVDVLSPAAASPSPLSALIRIAEQRELSAAKKKKKSKKQSAQAALDDWDVASSSRAKTATESDPLDVFALQATNASYLQTTEYSDIADIELLHSMAPFPQESQATARAAPQLLVPSDAKAPFLRRSGELVCVGVGAVVL</sequence>
<protein>
    <submittedName>
        <fullName evidence="1">Uncharacterized protein</fullName>
    </submittedName>
</protein>
<proteinExistence type="predicted"/>
<evidence type="ECO:0000313" key="1">
    <source>
        <dbReference type="EMBL" id="KAJ0390290.1"/>
    </source>
</evidence>
<accession>A0AAD5Q4Z4</accession>
<dbReference type="EMBL" id="JAKCXM010002334">
    <property type="protein sequence ID" value="KAJ0390290.1"/>
    <property type="molecule type" value="Genomic_DNA"/>
</dbReference>
<gene>
    <name evidence="1" type="ORF">P43SY_011387</name>
</gene>
<name>A0AAD5Q4Z4_PYTIN</name>
<keyword evidence="2" id="KW-1185">Reference proteome</keyword>
<reference evidence="1" key="1">
    <citation type="submission" date="2021-12" db="EMBL/GenBank/DDBJ databases">
        <title>Prjna785345.</title>
        <authorList>
            <person name="Rujirawat T."/>
            <person name="Krajaejun T."/>
        </authorList>
    </citation>
    <scope>NUCLEOTIDE SEQUENCE</scope>
    <source>
        <strain evidence="1">Pi057C3</strain>
    </source>
</reference>
<organism evidence="1 2">
    <name type="scientific">Pythium insidiosum</name>
    <name type="common">Pythiosis disease agent</name>
    <dbReference type="NCBI Taxonomy" id="114742"/>
    <lineage>
        <taxon>Eukaryota</taxon>
        <taxon>Sar</taxon>
        <taxon>Stramenopiles</taxon>
        <taxon>Oomycota</taxon>
        <taxon>Peronosporomycetes</taxon>
        <taxon>Pythiales</taxon>
        <taxon>Pythiaceae</taxon>
        <taxon>Pythium</taxon>
    </lineage>
</organism>
<dbReference type="AlphaFoldDB" id="A0AAD5Q4Z4"/>
<evidence type="ECO:0000313" key="2">
    <source>
        <dbReference type="Proteomes" id="UP001209570"/>
    </source>
</evidence>